<dbReference type="Pfam" id="PF00356">
    <property type="entry name" value="LacI"/>
    <property type="match status" value="1"/>
</dbReference>
<reference evidence="6" key="1">
    <citation type="submission" date="2022-11" db="EMBL/GenBank/DDBJ databases">
        <authorList>
            <person name="Somphong A."/>
            <person name="Phongsopitanun W."/>
        </authorList>
    </citation>
    <scope>NUCLEOTIDE SEQUENCE</scope>
    <source>
        <strain evidence="6">Pm04-4</strain>
    </source>
</reference>
<dbReference type="RefSeq" id="WP_267561577.1">
    <property type="nucleotide sequence ID" value="NZ_JAPNTZ010000002.1"/>
</dbReference>
<evidence type="ECO:0000313" key="6">
    <source>
        <dbReference type="EMBL" id="MCY1137628.1"/>
    </source>
</evidence>
<evidence type="ECO:0000313" key="7">
    <source>
        <dbReference type="Proteomes" id="UP001151002"/>
    </source>
</evidence>
<dbReference type="PANTHER" id="PTHR30146">
    <property type="entry name" value="LACI-RELATED TRANSCRIPTIONAL REPRESSOR"/>
    <property type="match status" value="1"/>
</dbReference>
<dbReference type="EMBL" id="JAPNTZ010000002">
    <property type="protein sequence ID" value="MCY1137628.1"/>
    <property type="molecule type" value="Genomic_DNA"/>
</dbReference>
<dbReference type="CDD" id="cd01392">
    <property type="entry name" value="HTH_LacI"/>
    <property type="match status" value="1"/>
</dbReference>
<dbReference type="SUPFAM" id="SSF47413">
    <property type="entry name" value="lambda repressor-like DNA-binding domains"/>
    <property type="match status" value="1"/>
</dbReference>
<dbReference type="SMART" id="SM00354">
    <property type="entry name" value="HTH_LACI"/>
    <property type="match status" value="1"/>
</dbReference>
<accession>A0ABT4ATR2</accession>
<evidence type="ECO:0000256" key="2">
    <source>
        <dbReference type="ARBA" id="ARBA00023125"/>
    </source>
</evidence>
<dbReference type="InterPro" id="IPR000843">
    <property type="entry name" value="HTH_LacI"/>
</dbReference>
<protein>
    <submittedName>
        <fullName evidence="6">LacI family DNA-binding transcriptional regulator</fullName>
    </submittedName>
</protein>
<dbReference type="Gene3D" id="1.10.260.40">
    <property type="entry name" value="lambda repressor-like DNA-binding domains"/>
    <property type="match status" value="1"/>
</dbReference>
<dbReference type="GO" id="GO:0003677">
    <property type="term" value="F:DNA binding"/>
    <property type="evidence" value="ECO:0007669"/>
    <property type="project" value="UniProtKB-KW"/>
</dbReference>
<evidence type="ECO:0000256" key="1">
    <source>
        <dbReference type="ARBA" id="ARBA00023015"/>
    </source>
</evidence>
<dbReference type="Proteomes" id="UP001151002">
    <property type="component" value="Unassembled WGS sequence"/>
</dbReference>
<dbReference type="InterPro" id="IPR028082">
    <property type="entry name" value="Peripla_BP_I"/>
</dbReference>
<dbReference type="CDD" id="cd06307">
    <property type="entry name" value="PBP1_sugar_binding"/>
    <property type="match status" value="1"/>
</dbReference>
<dbReference type="PROSITE" id="PS50932">
    <property type="entry name" value="HTH_LACI_2"/>
    <property type="match status" value="1"/>
</dbReference>
<evidence type="ECO:0000256" key="3">
    <source>
        <dbReference type="ARBA" id="ARBA00023163"/>
    </source>
</evidence>
<keyword evidence="1" id="KW-0805">Transcription regulation</keyword>
<feature type="domain" description="HTH lacI-type" evidence="5">
    <location>
        <begin position="7"/>
        <end position="78"/>
    </location>
</feature>
<keyword evidence="2 6" id="KW-0238">DNA-binding</keyword>
<dbReference type="InterPro" id="IPR010982">
    <property type="entry name" value="Lambda_DNA-bd_dom_sf"/>
</dbReference>
<comment type="caution">
    <text evidence="6">The sequence shown here is derived from an EMBL/GenBank/DDBJ whole genome shotgun (WGS) entry which is preliminary data.</text>
</comment>
<evidence type="ECO:0000256" key="4">
    <source>
        <dbReference type="SAM" id="MobiDB-lite"/>
    </source>
</evidence>
<dbReference type="SUPFAM" id="SSF53822">
    <property type="entry name" value="Periplasmic binding protein-like I"/>
    <property type="match status" value="1"/>
</dbReference>
<feature type="region of interest" description="Disordered" evidence="4">
    <location>
        <begin position="201"/>
        <end position="233"/>
    </location>
</feature>
<feature type="compositionally biased region" description="Low complexity" evidence="4">
    <location>
        <begin position="214"/>
        <end position="228"/>
    </location>
</feature>
<organism evidence="6 7">
    <name type="scientific">Paractinoplanes pyxinae</name>
    <dbReference type="NCBI Taxonomy" id="2997416"/>
    <lineage>
        <taxon>Bacteria</taxon>
        <taxon>Bacillati</taxon>
        <taxon>Actinomycetota</taxon>
        <taxon>Actinomycetes</taxon>
        <taxon>Micromonosporales</taxon>
        <taxon>Micromonosporaceae</taxon>
        <taxon>Paractinoplanes</taxon>
    </lineage>
</organism>
<proteinExistence type="predicted"/>
<name>A0ABT4ATR2_9ACTN</name>
<gene>
    <name evidence="6" type="ORF">OWR29_06415</name>
</gene>
<keyword evidence="7" id="KW-1185">Reference proteome</keyword>
<dbReference type="Gene3D" id="3.40.50.2300">
    <property type="match status" value="3"/>
</dbReference>
<evidence type="ECO:0000259" key="5">
    <source>
        <dbReference type="PROSITE" id="PS50932"/>
    </source>
</evidence>
<dbReference type="PANTHER" id="PTHR30146:SF152">
    <property type="entry name" value="TRANSCRIPTIONAL REGULATORY PROTEIN"/>
    <property type="match status" value="1"/>
</dbReference>
<sequence length="364" mass="38111">MKHPYPIREIAAQAGLSQATVDRVLHHRGGVRESTVRDVHQAIAALDRRHANSPLPARTFTVDLIVHDRSRAGAALRAELPTLRPAVIRPRLRPATDPLTELTKVARSHSDGLILEAPESPEVIEAVGRLSIPVVTLNTDLPTSKRVAHVGPDHAEAGATAAYLLDQWLAARAGDVLVVVRPPACPAAGDAGPGPDAALEWAARSPGARPPTPAAGRARPSRGPTGPAEAATADRVAGFRTELSSRSPNRRLLATDPARLAGELAANPAIRAVYTPEAGHNSAVIAQFAAGQRNCDAFVAHGLDDENAALLRAGHLSAVLHHDLRSDLRAACLTILQALGAVPGPIRSASSSVRIITPLNLPPA</sequence>
<keyword evidence="3" id="KW-0804">Transcription</keyword>